<comment type="caution">
    <text evidence="1">The sequence shown here is derived from an EMBL/GenBank/DDBJ whole genome shotgun (WGS) entry which is preliminary data.</text>
</comment>
<organism evidence="1 2">
    <name type="scientific">Solemya pervernicosa gill symbiont</name>
    <dbReference type="NCBI Taxonomy" id="642797"/>
    <lineage>
        <taxon>Bacteria</taxon>
        <taxon>Pseudomonadati</taxon>
        <taxon>Pseudomonadota</taxon>
        <taxon>Gammaproteobacteria</taxon>
        <taxon>sulfur-oxidizing symbionts</taxon>
    </lineage>
</organism>
<evidence type="ECO:0000313" key="2">
    <source>
        <dbReference type="Proteomes" id="UP000191110"/>
    </source>
</evidence>
<dbReference type="AlphaFoldDB" id="A0A1T2L6D2"/>
<protein>
    <submittedName>
        <fullName evidence="1">Uncharacterized protein</fullName>
    </submittedName>
</protein>
<gene>
    <name evidence="1" type="ORF">BOW53_06935</name>
</gene>
<name>A0A1T2L6D2_9GAMM</name>
<sequence length="186" mass="20283">MDAIAGGVVGNLLNEHIDYKIERTGFGVWRHYLYESGARFSEFRSHQELLNWPLLHYIHGISPETGRRVVAKGVIAVERLAMGGVAIGHASFGIVAIGQLGLGILFGLAQLSTGYWAIGQAALGVEFGLGQLATGETAIGQLAFGDYVLAQVGWGEHVWAEGQQDPEAVSYFQDLWQRVKLFWEAV</sequence>
<keyword evidence="2" id="KW-1185">Reference proteome</keyword>
<dbReference type="EMBL" id="MPRL01000020">
    <property type="protein sequence ID" value="OOZ40657.1"/>
    <property type="molecule type" value="Genomic_DNA"/>
</dbReference>
<accession>A0A1T2L6D2</accession>
<evidence type="ECO:0000313" key="1">
    <source>
        <dbReference type="EMBL" id="OOZ40657.1"/>
    </source>
</evidence>
<dbReference type="Proteomes" id="UP000191110">
    <property type="component" value="Unassembled WGS sequence"/>
</dbReference>
<proteinExistence type="predicted"/>
<reference evidence="1 2" key="1">
    <citation type="submission" date="2016-11" db="EMBL/GenBank/DDBJ databases">
        <title>Mixed transmission modes and dynamic genome evolution in an obligate animal-bacterial symbiosis.</title>
        <authorList>
            <person name="Russell S.L."/>
            <person name="Corbett-Detig R.B."/>
            <person name="Cavanaugh C.M."/>
        </authorList>
    </citation>
    <scope>NUCLEOTIDE SEQUENCE [LARGE SCALE GENOMIC DNA]</scope>
    <source>
        <strain evidence="1">Sveles-Q1</strain>
    </source>
</reference>